<reference evidence="1" key="1">
    <citation type="journal article" date="2021" name="Sci. Adv.">
        <title>The American lobster genome reveals insights on longevity, neural, and immune adaptations.</title>
        <authorList>
            <person name="Polinski J.M."/>
            <person name="Zimin A.V."/>
            <person name="Clark K.F."/>
            <person name="Kohn A.B."/>
            <person name="Sadowski N."/>
            <person name="Timp W."/>
            <person name="Ptitsyn A."/>
            <person name="Khanna P."/>
            <person name="Romanova D.Y."/>
            <person name="Williams P."/>
            <person name="Greenwood S.J."/>
            <person name="Moroz L.L."/>
            <person name="Walt D.R."/>
            <person name="Bodnar A.G."/>
        </authorList>
    </citation>
    <scope>NUCLEOTIDE SEQUENCE</scope>
    <source>
        <strain evidence="1">GMGI-L3</strain>
    </source>
</reference>
<dbReference type="AlphaFoldDB" id="A0A8J5JH31"/>
<proteinExistence type="predicted"/>
<dbReference type="InterPro" id="IPR012337">
    <property type="entry name" value="RNaseH-like_sf"/>
</dbReference>
<protein>
    <recommendedName>
        <fullName evidence="3">Zinc finger MYM-type 1-like protein</fullName>
    </recommendedName>
</protein>
<evidence type="ECO:0000313" key="1">
    <source>
        <dbReference type="EMBL" id="KAG7158102.1"/>
    </source>
</evidence>
<comment type="caution">
    <text evidence="1">The sequence shown here is derived from an EMBL/GenBank/DDBJ whole genome shotgun (WGS) entry which is preliminary data.</text>
</comment>
<dbReference type="Proteomes" id="UP000747542">
    <property type="component" value="Unassembled WGS sequence"/>
</dbReference>
<gene>
    <name evidence="1" type="ORF">Hamer_G027009</name>
</gene>
<evidence type="ECO:0000313" key="2">
    <source>
        <dbReference type="Proteomes" id="UP000747542"/>
    </source>
</evidence>
<dbReference type="SUPFAM" id="SSF53098">
    <property type="entry name" value="Ribonuclease H-like"/>
    <property type="match status" value="1"/>
</dbReference>
<keyword evidence="2" id="KW-1185">Reference proteome</keyword>
<dbReference type="EMBL" id="JAHLQT010035660">
    <property type="protein sequence ID" value="KAG7158102.1"/>
    <property type="molecule type" value="Genomic_DNA"/>
</dbReference>
<organism evidence="1 2">
    <name type="scientific">Homarus americanus</name>
    <name type="common">American lobster</name>
    <dbReference type="NCBI Taxonomy" id="6706"/>
    <lineage>
        <taxon>Eukaryota</taxon>
        <taxon>Metazoa</taxon>
        <taxon>Ecdysozoa</taxon>
        <taxon>Arthropoda</taxon>
        <taxon>Crustacea</taxon>
        <taxon>Multicrustacea</taxon>
        <taxon>Malacostraca</taxon>
        <taxon>Eumalacostraca</taxon>
        <taxon>Eucarida</taxon>
        <taxon>Decapoda</taxon>
        <taxon>Pleocyemata</taxon>
        <taxon>Astacidea</taxon>
        <taxon>Nephropoidea</taxon>
        <taxon>Nephropidae</taxon>
        <taxon>Homarus</taxon>
    </lineage>
</organism>
<accession>A0A8J5JH31</accession>
<dbReference type="PANTHER" id="PTHR45749:SF23">
    <property type="entry name" value="ZINC FINGER MYM-TYPE PROTEIN 1-LIKE"/>
    <property type="match status" value="1"/>
</dbReference>
<dbReference type="PANTHER" id="PTHR45749">
    <property type="match status" value="1"/>
</dbReference>
<name>A0A8J5JH31_HOMAM</name>
<evidence type="ECO:0008006" key="3">
    <source>
        <dbReference type="Google" id="ProtNLM"/>
    </source>
</evidence>
<sequence>MRGQSYDNPANMSGIYTGLQARIKAMNPLAYYVPCAGHSLNLVGTSAASSCLGSVSNSRFLKALYNFFSASTYRWDHLKAALPAEGIVVKSLSETRWCARADAVKAVFLHYLEIKSALENICSDSRQTVATNLEGEGLIRQMEAFEKALLIVIWYKILARFMQPAYDFKKLRPTFCQL</sequence>